<dbReference type="GO" id="GO:0008705">
    <property type="term" value="F:methionine synthase activity"/>
    <property type="evidence" value="ECO:0007669"/>
    <property type="project" value="InterPro"/>
</dbReference>
<proteinExistence type="predicted"/>
<dbReference type="OrthoDB" id="9803687at2"/>
<sequence>MNHHSYAMYPTAVVSGWYFAHPESRYFGITDIARDQLEDYAKRKGWSLEQAEKWLAPLLHG</sequence>
<keyword evidence="1" id="KW-0479">Metal-binding</keyword>
<dbReference type="GO" id="GO:0032259">
    <property type="term" value="P:methylation"/>
    <property type="evidence" value="ECO:0007669"/>
    <property type="project" value="UniProtKB-KW"/>
</dbReference>
<name>A0A4U1BQV3_9GAMM</name>
<dbReference type="GO" id="GO:0005829">
    <property type="term" value="C:cytosol"/>
    <property type="evidence" value="ECO:0007669"/>
    <property type="project" value="TreeGrafter"/>
</dbReference>
<dbReference type="Proteomes" id="UP000305675">
    <property type="component" value="Unassembled WGS sequence"/>
</dbReference>
<dbReference type="EMBL" id="SWCJ01000003">
    <property type="protein sequence ID" value="TKB56528.1"/>
    <property type="molecule type" value="Genomic_DNA"/>
</dbReference>
<evidence type="ECO:0000313" key="6">
    <source>
        <dbReference type="Proteomes" id="UP000305675"/>
    </source>
</evidence>
<keyword evidence="2" id="KW-0170">Cobalt</keyword>
<accession>A0A4U1BQV3</accession>
<dbReference type="PANTHER" id="PTHR45833:SF1">
    <property type="entry name" value="METHIONINE SYNTHASE"/>
    <property type="match status" value="1"/>
</dbReference>
<keyword evidence="3" id="KW-0808">Transferase</keyword>
<evidence type="ECO:0000259" key="4">
    <source>
        <dbReference type="PROSITE" id="PS50974"/>
    </source>
</evidence>
<feature type="domain" description="AdoMet activation" evidence="4">
    <location>
        <begin position="1"/>
        <end position="61"/>
    </location>
</feature>
<dbReference type="PROSITE" id="PS50974">
    <property type="entry name" value="ADOMET_ACTIVATION"/>
    <property type="match status" value="1"/>
</dbReference>
<keyword evidence="3" id="KW-0489">Methyltransferase</keyword>
<protein>
    <recommendedName>
        <fullName evidence="4">AdoMet activation domain-containing protein</fullName>
    </recommendedName>
</protein>
<dbReference type="GO" id="GO:0050667">
    <property type="term" value="P:homocysteine metabolic process"/>
    <property type="evidence" value="ECO:0007669"/>
    <property type="project" value="TreeGrafter"/>
</dbReference>
<dbReference type="InterPro" id="IPR004223">
    <property type="entry name" value="VitB12-dep_Met_synth_activ_dom"/>
</dbReference>
<dbReference type="InterPro" id="IPR050554">
    <property type="entry name" value="Met_Synthase/Corrinoid"/>
</dbReference>
<dbReference type="GO" id="GO:0046872">
    <property type="term" value="F:metal ion binding"/>
    <property type="evidence" value="ECO:0007669"/>
    <property type="project" value="UniProtKB-KW"/>
</dbReference>
<gene>
    <name evidence="5" type="ORF">FCL42_05185</name>
</gene>
<dbReference type="PANTHER" id="PTHR45833">
    <property type="entry name" value="METHIONINE SYNTHASE"/>
    <property type="match status" value="1"/>
</dbReference>
<organism evidence="5 6">
    <name type="scientific">Ferrimonas aestuarii</name>
    <dbReference type="NCBI Taxonomy" id="2569539"/>
    <lineage>
        <taxon>Bacteria</taxon>
        <taxon>Pseudomonadati</taxon>
        <taxon>Pseudomonadota</taxon>
        <taxon>Gammaproteobacteria</taxon>
        <taxon>Alteromonadales</taxon>
        <taxon>Ferrimonadaceae</taxon>
        <taxon>Ferrimonas</taxon>
    </lineage>
</organism>
<comment type="caution">
    <text evidence="5">The sequence shown here is derived from an EMBL/GenBank/DDBJ whole genome shotgun (WGS) entry which is preliminary data.</text>
</comment>
<dbReference type="Pfam" id="PF02965">
    <property type="entry name" value="Met_synt_B12"/>
    <property type="match status" value="1"/>
</dbReference>
<dbReference type="AlphaFoldDB" id="A0A4U1BQV3"/>
<reference evidence="5 6" key="1">
    <citation type="submission" date="2019-04" db="EMBL/GenBank/DDBJ databases">
        <authorList>
            <person name="Hwang J.C."/>
        </authorList>
    </citation>
    <scope>NUCLEOTIDE SEQUENCE [LARGE SCALE GENOMIC DNA]</scope>
    <source>
        <strain evidence="5 6">IMCC35002</strain>
    </source>
</reference>
<evidence type="ECO:0000313" key="5">
    <source>
        <dbReference type="EMBL" id="TKB56528.1"/>
    </source>
</evidence>
<keyword evidence="6" id="KW-1185">Reference proteome</keyword>
<evidence type="ECO:0000256" key="1">
    <source>
        <dbReference type="ARBA" id="ARBA00022723"/>
    </source>
</evidence>
<dbReference type="GO" id="GO:0046653">
    <property type="term" value="P:tetrahydrofolate metabolic process"/>
    <property type="evidence" value="ECO:0007669"/>
    <property type="project" value="TreeGrafter"/>
</dbReference>
<evidence type="ECO:0000256" key="3">
    <source>
        <dbReference type="PROSITE-ProRule" id="PRU00346"/>
    </source>
</evidence>
<evidence type="ECO:0000256" key="2">
    <source>
        <dbReference type="ARBA" id="ARBA00023285"/>
    </source>
</evidence>
<dbReference type="SUPFAM" id="SSF56507">
    <property type="entry name" value="Methionine synthase activation domain-like"/>
    <property type="match status" value="1"/>
</dbReference>
<dbReference type="InterPro" id="IPR037010">
    <property type="entry name" value="VitB12-dep_Met_synth_activ_sf"/>
</dbReference>
<dbReference type="Gene3D" id="3.10.196.10">
    <property type="entry name" value="Vitamin B12-dependent methionine synthase, activation domain"/>
    <property type="match status" value="1"/>
</dbReference>